<dbReference type="PANTHER" id="PTHR43739:SF5">
    <property type="entry name" value="EXO-ALPHA-SIALIDASE"/>
    <property type="match status" value="1"/>
</dbReference>
<keyword evidence="1" id="KW-0732">Signal</keyword>
<dbReference type="Proteomes" id="UP000231183">
    <property type="component" value="Unassembled WGS sequence"/>
</dbReference>
<evidence type="ECO:0000313" key="3">
    <source>
        <dbReference type="Proteomes" id="UP000231183"/>
    </source>
</evidence>
<dbReference type="EMBL" id="PFBX01000049">
    <property type="protein sequence ID" value="PIT87177.1"/>
    <property type="molecule type" value="Genomic_DNA"/>
</dbReference>
<dbReference type="PROSITE" id="PS51257">
    <property type="entry name" value="PROKAR_LIPOPROTEIN"/>
    <property type="match status" value="1"/>
</dbReference>
<accession>A0A2M6W313</accession>
<dbReference type="InterPro" id="IPR052025">
    <property type="entry name" value="Xyloglucanase_GH74"/>
</dbReference>
<dbReference type="AlphaFoldDB" id="A0A2M6W313"/>
<sequence>MGFKTKSLLASLVAVLVLSGASCLSLSGQSQGIVGMFRTDNKGDAWKAIAAYPTLQGVKSLAGLNVFRLYFDPSDPNAIYLATRGQGLYYSYDNGESWDFVDGLGNFYAYGLVVDPQDKCTIYVSDGPHIYKTEDCLRSWKLIFTEERSSERFVGLAVDYKNSKIIYGAEINGDILRSQDAGLSWRIVKRFGLGLREIAVDPQTNKIYVASYEKGLFSSVDGAENWTDLSADFAKYSNSEKYNRLVFNSAKKDSLFWVSKYGILRSDDAGKTWQDLKLLTPPGGVNIYAFAVNPQNDKEIYYTGTILDSKNQNLKSTFYRTSDGGTNWVTKRLPTNTVPVNMFVHTKNSSMIFLGFTMLEEGQSKNSAGQYGI</sequence>
<protein>
    <recommendedName>
        <fullName evidence="4">Sortilin N-terminal domain-containing protein</fullName>
    </recommendedName>
</protein>
<dbReference type="PANTHER" id="PTHR43739">
    <property type="entry name" value="XYLOGLUCANASE (EUROFUNG)"/>
    <property type="match status" value="1"/>
</dbReference>
<comment type="caution">
    <text evidence="2">The sequence shown here is derived from an EMBL/GenBank/DDBJ whole genome shotgun (WGS) entry which is preliminary data.</text>
</comment>
<dbReference type="InterPro" id="IPR015943">
    <property type="entry name" value="WD40/YVTN_repeat-like_dom_sf"/>
</dbReference>
<organism evidence="2 3">
    <name type="scientific">Candidatus Magasanikbacteria bacterium CG10_big_fil_rev_8_21_14_0_10_40_10</name>
    <dbReference type="NCBI Taxonomy" id="1974648"/>
    <lineage>
        <taxon>Bacteria</taxon>
        <taxon>Candidatus Magasanikiibacteriota</taxon>
    </lineage>
</organism>
<dbReference type="CDD" id="cd15482">
    <property type="entry name" value="Sialidase_non-viral"/>
    <property type="match status" value="1"/>
</dbReference>
<feature type="chain" id="PRO_5014928338" description="Sortilin N-terminal domain-containing protein" evidence="1">
    <location>
        <begin position="28"/>
        <end position="373"/>
    </location>
</feature>
<dbReference type="SUPFAM" id="SSF110296">
    <property type="entry name" value="Oligoxyloglucan reducing end-specific cellobiohydrolase"/>
    <property type="match status" value="2"/>
</dbReference>
<proteinExistence type="predicted"/>
<evidence type="ECO:0000313" key="2">
    <source>
        <dbReference type="EMBL" id="PIT87177.1"/>
    </source>
</evidence>
<feature type="signal peptide" evidence="1">
    <location>
        <begin position="1"/>
        <end position="27"/>
    </location>
</feature>
<dbReference type="GO" id="GO:0010411">
    <property type="term" value="P:xyloglucan metabolic process"/>
    <property type="evidence" value="ECO:0007669"/>
    <property type="project" value="TreeGrafter"/>
</dbReference>
<evidence type="ECO:0000256" key="1">
    <source>
        <dbReference type="SAM" id="SignalP"/>
    </source>
</evidence>
<reference evidence="3" key="1">
    <citation type="submission" date="2017-09" db="EMBL/GenBank/DDBJ databases">
        <title>Depth-based differentiation of microbial function through sediment-hosted aquifers and enrichment of novel symbionts in the deep terrestrial subsurface.</title>
        <authorList>
            <person name="Probst A.J."/>
            <person name="Ladd B."/>
            <person name="Jarett J.K."/>
            <person name="Geller-Mcgrath D.E."/>
            <person name="Sieber C.M.K."/>
            <person name="Emerson J.B."/>
            <person name="Anantharaman K."/>
            <person name="Thomas B.C."/>
            <person name="Malmstrom R."/>
            <person name="Stieglmeier M."/>
            <person name="Klingl A."/>
            <person name="Woyke T."/>
            <person name="Ryan C.M."/>
            <person name="Banfield J.F."/>
        </authorList>
    </citation>
    <scope>NUCLEOTIDE SEQUENCE [LARGE SCALE GENOMIC DNA]</scope>
</reference>
<dbReference type="Gene3D" id="2.130.10.10">
    <property type="entry name" value="YVTN repeat-like/Quinoprotein amine dehydrogenase"/>
    <property type="match status" value="2"/>
</dbReference>
<name>A0A2M6W313_9BACT</name>
<evidence type="ECO:0008006" key="4">
    <source>
        <dbReference type="Google" id="ProtNLM"/>
    </source>
</evidence>
<gene>
    <name evidence="2" type="ORF">COU31_04425</name>
</gene>